<dbReference type="RefSeq" id="WP_011877153.1">
    <property type="nucleotide sequence ID" value="NC_009253.1"/>
</dbReference>
<feature type="domain" description="PAS" evidence="2">
    <location>
        <begin position="47"/>
        <end position="117"/>
    </location>
</feature>
<evidence type="ECO:0000259" key="3">
    <source>
        <dbReference type="PROSITE" id="PS50887"/>
    </source>
</evidence>
<dbReference type="KEGG" id="drm:Dred_0780"/>
<dbReference type="STRING" id="349161.Dred_0780"/>
<dbReference type="PANTHER" id="PTHR43155">
    <property type="entry name" value="CYCLIC DI-GMP PHOSPHODIESTERASE PA4108-RELATED"/>
    <property type="match status" value="1"/>
</dbReference>
<dbReference type="InterPro" id="IPR003607">
    <property type="entry name" value="HD/PDEase_dom"/>
</dbReference>
<evidence type="ECO:0000313" key="5">
    <source>
        <dbReference type="EMBL" id="ABO49318.1"/>
    </source>
</evidence>
<dbReference type="CDD" id="cd00130">
    <property type="entry name" value="PAS"/>
    <property type="match status" value="1"/>
</dbReference>
<dbReference type="SUPFAM" id="SSF55073">
    <property type="entry name" value="Nucleotide cyclase"/>
    <property type="match status" value="1"/>
</dbReference>
<keyword evidence="1" id="KW-0175">Coiled coil</keyword>
<dbReference type="EMBL" id="CP000612">
    <property type="protein sequence ID" value="ABO49318.1"/>
    <property type="molecule type" value="Genomic_DNA"/>
</dbReference>
<dbReference type="eggNOG" id="COG3437">
    <property type="taxonomic scope" value="Bacteria"/>
</dbReference>
<dbReference type="Pfam" id="PF00990">
    <property type="entry name" value="GGDEF"/>
    <property type="match status" value="1"/>
</dbReference>
<dbReference type="InterPro" id="IPR037522">
    <property type="entry name" value="HD_GYP_dom"/>
</dbReference>
<dbReference type="InterPro" id="IPR000014">
    <property type="entry name" value="PAS"/>
</dbReference>
<evidence type="ECO:0000259" key="2">
    <source>
        <dbReference type="PROSITE" id="PS50112"/>
    </source>
</evidence>
<dbReference type="PROSITE" id="PS50887">
    <property type="entry name" value="GGDEF"/>
    <property type="match status" value="1"/>
</dbReference>
<dbReference type="HOGENOM" id="CLU_000445_92_5_9"/>
<dbReference type="PROSITE" id="PS51832">
    <property type="entry name" value="HD_GYP"/>
    <property type="match status" value="1"/>
</dbReference>
<dbReference type="SUPFAM" id="SSF55785">
    <property type="entry name" value="PYP-like sensor domain (PAS domain)"/>
    <property type="match status" value="1"/>
</dbReference>
<dbReference type="Proteomes" id="UP000001556">
    <property type="component" value="Chromosome"/>
</dbReference>
<dbReference type="Gene3D" id="3.30.70.270">
    <property type="match status" value="1"/>
</dbReference>
<dbReference type="InterPro" id="IPR029787">
    <property type="entry name" value="Nucleotide_cyclase"/>
</dbReference>
<keyword evidence="6" id="KW-1185">Reference proteome</keyword>
<dbReference type="NCBIfam" id="TIGR00229">
    <property type="entry name" value="sensory_box"/>
    <property type="match status" value="1"/>
</dbReference>
<dbReference type="InterPro" id="IPR035965">
    <property type="entry name" value="PAS-like_dom_sf"/>
</dbReference>
<dbReference type="InterPro" id="IPR000160">
    <property type="entry name" value="GGDEF_dom"/>
</dbReference>
<dbReference type="CDD" id="cd01949">
    <property type="entry name" value="GGDEF"/>
    <property type="match status" value="1"/>
</dbReference>
<evidence type="ECO:0000313" key="6">
    <source>
        <dbReference type="Proteomes" id="UP000001556"/>
    </source>
</evidence>
<dbReference type="NCBIfam" id="TIGR00254">
    <property type="entry name" value="GGDEF"/>
    <property type="match status" value="1"/>
</dbReference>
<feature type="domain" description="GGDEF" evidence="3">
    <location>
        <begin position="196"/>
        <end position="326"/>
    </location>
</feature>
<dbReference type="SMART" id="SM00267">
    <property type="entry name" value="GGDEF"/>
    <property type="match status" value="1"/>
</dbReference>
<gene>
    <name evidence="5" type="ordered locus">Dred_0780</name>
</gene>
<dbReference type="PANTHER" id="PTHR43155:SF2">
    <property type="entry name" value="CYCLIC DI-GMP PHOSPHODIESTERASE PA4108"/>
    <property type="match status" value="1"/>
</dbReference>
<dbReference type="CDD" id="cd00077">
    <property type="entry name" value="HDc"/>
    <property type="match status" value="1"/>
</dbReference>
<dbReference type="InterPro" id="IPR043128">
    <property type="entry name" value="Rev_trsase/Diguanyl_cyclase"/>
</dbReference>
<name>A4J2L5_DESRM</name>
<dbReference type="PROSITE" id="PS50112">
    <property type="entry name" value="PAS"/>
    <property type="match status" value="1"/>
</dbReference>
<evidence type="ECO:0000256" key="1">
    <source>
        <dbReference type="SAM" id="Coils"/>
    </source>
</evidence>
<dbReference type="SMART" id="SM00471">
    <property type="entry name" value="HDc"/>
    <property type="match status" value="1"/>
</dbReference>
<proteinExistence type="predicted"/>
<protein>
    <submittedName>
        <fullName evidence="5">Diguanylate cyclase with PAS/PAC sensor</fullName>
    </submittedName>
</protein>
<evidence type="ECO:0000259" key="4">
    <source>
        <dbReference type="PROSITE" id="PS51832"/>
    </source>
</evidence>
<dbReference type="Gene3D" id="3.30.450.20">
    <property type="entry name" value="PAS domain"/>
    <property type="match status" value="1"/>
</dbReference>
<dbReference type="Pfam" id="PF13487">
    <property type="entry name" value="HD_5"/>
    <property type="match status" value="1"/>
</dbReference>
<dbReference type="Pfam" id="PF13426">
    <property type="entry name" value="PAS_9"/>
    <property type="match status" value="1"/>
</dbReference>
<dbReference type="Gene3D" id="1.10.3210.10">
    <property type="entry name" value="Hypothetical protein af1432"/>
    <property type="match status" value="1"/>
</dbReference>
<feature type="domain" description="HD-GYP" evidence="4">
    <location>
        <begin position="319"/>
        <end position="514"/>
    </location>
</feature>
<organism evidence="5 6">
    <name type="scientific">Desulforamulus reducens (strain ATCC BAA-1160 / DSM 100696 / MI-1)</name>
    <name type="common">Desulfotomaculum reducens</name>
    <dbReference type="NCBI Taxonomy" id="349161"/>
    <lineage>
        <taxon>Bacteria</taxon>
        <taxon>Bacillati</taxon>
        <taxon>Bacillota</taxon>
        <taxon>Clostridia</taxon>
        <taxon>Eubacteriales</taxon>
        <taxon>Peptococcaceae</taxon>
        <taxon>Desulforamulus</taxon>
    </lineage>
</organism>
<sequence length="520" mass="59697">MLVTERELLLNTVNKLENKISQLKESLGACKQSGNLDITAYKKLEEELRLKAQLLDLASDAIYLTDLEGHFIYLNDSAYKNRGYTHEEMMNMSIYDFHLAENRELANQHKQTVLEKGQNTFETIHIGKNRMIPVEINSRLIEKGNKKLILSIVRDITERKSYEAKLHYLSMHDHMTGLFNRAYFEQAIERYRNTKCSLAFIMVDINGLKLINDTMGHQVGDTLLKDTANLINSTVGKRGVVARFGGDEFAILLNNTDEVLLEEIKRQLIKEVRVYNKKKPELHLSISIGYATSHNSSKTIDELVKEADDFMYRAKLHRNSSIRSSLVQTLVKALEARDFITEGHGNRLEDIMSLIGKRVNLPSSKIYDLRLLAHFHDIGKVGIPDRILFKPGALTQDERKEMQRHSEIGYRIAQSSTELMPIANWILQHHERWDGKGYPLGIKGEEIPLECRALAIVDAYDAMINDRPYRKGMTHKDAIWELSRCAGTQFDPHLLPIVVEILEDVYQKNKKNNYTNSTTS</sequence>
<accession>A4J2L5</accession>
<dbReference type="SUPFAM" id="SSF109604">
    <property type="entry name" value="HD-domain/PDEase-like"/>
    <property type="match status" value="1"/>
</dbReference>
<dbReference type="SMART" id="SM00091">
    <property type="entry name" value="PAS"/>
    <property type="match status" value="1"/>
</dbReference>
<reference evidence="5 6" key="1">
    <citation type="submission" date="2007-03" db="EMBL/GenBank/DDBJ databases">
        <title>Complete sequence of Desulfotomaculum reducens MI-1.</title>
        <authorList>
            <consortium name="US DOE Joint Genome Institute"/>
            <person name="Copeland A."/>
            <person name="Lucas S."/>
            <person name="Lapidus A."/>
            <person name="Barry K."/>
            <person name="Detter J.C."/>
            <person name="Glavina del Rio T."/>
            <person name="Hammon N."/>
            <person name="Israni S."/>
            <person name="Dalin E."/>
            <person name="Tice H."/>
            <person name="Pitluck S."/>
            <person name="Sims D."/>
            <person name="Brettin T."/>
            <person name="Bruce D."/>
            <person name="Han C."/>
            <person name="Tapia R."/>
            <person name="Schmutz J."/>
            <person name="Larimer F."/>
            <person name="Land M."/>
            <person name="Hauser L."/>
            <person name="Kyrpides N."/>
            <person name="Kim E."/>
            <person name="Tebo B.M."/>
            <person name="Richardson P."/>
        </authorList>
    </citation>
    <scope>NUCLEOTIDE SEQUENCE [LARGE SCALE GENOMIC DNA]</scope>
    <source>
        <strain evidence="5 6">MI-1</strain>
    </source>
</reference>
<feature type="coiled-coil region" evidence="1">
    <location>
        <begin position="6"/>
        <end position="61"/>
    </location>
</feature>
<dbReference type="AlphaFoldDB" id="A4J2L5"/>